<keyword evidence="6" id="KW-0812">Transmembrane</keyword>
<feature type="compositionally biased region" description="Polar residues" evidence="5">
    <location>
        <begin position="274"/>
        <end position="293"/>
    </location>
</feature>
<dbReference type="InterPro" id="IPR036864">
    <property type="entry name" value="Zn2-C6_fun-type_DNA-bd_sf"/>
</dbReference>
<evidence type="ECO:0000256" key="5">
    <source>
        <dbReference type="SAM" id="MobiDB-lite"/>
    </source>
</evidence>
<dbReference type="PANTHER" id="PTHR47174">
    <property type="entry name" value="BRIDGING INTEGRATOR 3"/>
    <property type="match status" value="1"/>
</dbReference>
<feature type="transmembrane region" description="Helical" evidence="6">
    <location>
        <begin position="1125"/>
        <end position="1153"/>
    </location>
</feature>
<feature type="compositionally biased region" description="Polar residues" evidence="5">
    <location>
        <begin position="593"/>
        <end position="607"/>
    </location>
</feature>
<dbReference type="Pfam" id="PF00172">
    <property type="entry name" value="Zn_clus"/>
    <property type="match status" value="1"/>
</dbReference>
<protein>
    <recommendedName>
        <fullName evidence="11">Zn(2)-C6 fungal-type domain-containing protein</fullName>
    </recommendedName>
</protein>
<accession>A0A1E4T1T1</accession>
<dbReference type="CDD" id="cd00174">
    <property type="entry name" value="SH3"/>
    <property type="match status" value="1"/>
</dbReference>
<feature type="domain" description="SH3" evidence="7">
    <location>
        <begin position="1219"/>
        <end position="1278"/>
    </location>
</feature>
<dbReference type="Gene3D" id="1.20.1270.60">
    <property type="entry name" value="Arfaptin homology (AH) domain/BAR domain"/>
    <property type="match status" value="1"/>
</dbReference>
<proteinExistence type="predicted"/>
<feature type="region of interest" description="Disordered" evidence="5">
    <location>
        <begin position="265"/>
        <end position="294"/>
    </location>
</feature>
<feature type="compositionally biased region" description="Low complexity" evidence="5">
    <location>
        <begin position="333"/>
        <end position="348"/>
    </location>
</feature>
<feature type="region of interest" description="Disordered" evidence="5">
    <location>
        <begin position="314"/>
        <end position="355"/>
    </location>
</feature>
<dbReference type="GO" id="GO:0006897">
    <property type="term" value="P:endocytosis"/>
    <property type="evidence" value="ECO:0007669"/>
    <property type="project" value="InterPro"/>
</dbReference>
<feature type="region of interest" description="Disordered" evidence="5">
    <location>
        <begin position="148"/>
        <end position="237"/>
    </location>
</feature>
<dbReference type="GO" id="GO:0008270">
    <property type="term" value="F:zinc ion binding"/>
    <property type="evidence" value="ECO:0007669"/>
    <property type="project" value="InterPro"/>
</dbReference>
<feature type="region of interest" description="Disordered" evidence="5">
    <location>
        <begin position="1"/>
        <end position="23"/>
    </location>
</feature>
<dbReference type="GO" id="GO:1990528">
    <property type="term" value="C:Rvs161p-Rvs167p complex"/>
    <property type="evidence" value="ECO:0007669"/>
    <property type="project" value="TreeGrafter"/>
</dbReference>
<dbReference type="OrthoDB" id="4060227at2759"/>
<keyword evidence="3" id="KW-0539">Nucleus</keyword>
<feature type="domain" description="Zn(2)-C6 fungal-type" evidence="8">
    <location>
        <begin position="54"/>
        <end position="86"/>
    </location>
</feature>
<evidence type="ECO:0000256" key="4">
    <source>
        <dbReference type="PROSITE-ProRule" id="PRU00192"/>
    </source>
</evidence>
<reference evidence="10" key="1">
    <citation type="submission" date="2016-04" db="EMBL/GenBank/DDBJ databases">
        <title>Comparative genomics of biotechnologically important yeasts.</title>
        <authorList>
            <consortium name="DOE Joint Genome Institute"/>
            <person name="Riley R."/>
            <person name="Haridas S."/>
            <person name="Wolfe K.H."/>
            <person name="Lopes M.R."/>
            <person name="Hittinger C.T."/>
            <person name="Goker M."/>
            <person name="Salamov A."/>
            <person name="Wisecaver J."/>
            <person name="Long T.M."/>
            <person name="Aerts A.L."/>
            <person name="Barry K."/>
            <person name="Choi C."/>
            <person name="Clum A."/>
            <person name="Coughlan A.Y."/>
            <person name="Deshpande S."/>
            <person name="Douglass A.P."/>
            <person name="Hanson S.J."/>
            <person name="Klenk H.-P."/>
            <person name="Labutti K."/>
            <person name="Lapidus A."/>
            <person name="Lindquist E."/>
            <person name="Lipzen A."/>
            <person name="Meier-Kolthoff J.P."/>
            <person name="Ohm R.A."/>
            <person name="Otillar R.P."/>
            <person name="Pangilinan J."/>
            <person name="Peng Y."/>
            <person name="Rokas A."/>
            <person name="Rosa C.A."/>
            <person name="Scheuner C."/>
            <person name="Sibirny A.A."/>
            <person name="Slot J.C."/>
            <person name="Stielow J.B."/>
            <person name="Sun H."/>
            <person name="Kurtzman C.P."/>
            <person name="Blackwell M."/>
            <person name="Grigoriev I.V."/>
            <person name="Jeffries T.W."/>
        </authorList>
    </citation>
    <scope>NUCLEOTIDE SEQUENCE [LARGE SCALE GENOMIC DNA]</scope>
    <source>
        <strain evidence="10">NRRL YB-2248</strain>
    </source>
</reference>
<keyword evidence="1 4" id="KW-0728">SH3 domain</keyword>
<dbReference type="GO" id="GO:0008289">
    <property type="term" value="F:lipid binding"/>
    <property type="evidence" value="ECO:0007669"/>
    <property type="project" value="TreeGrafter"/>
</dbReference>
<evidence type="ECO:0000313" key="9">
    <source>
        <dbReference type="EMBL" id="ODV85694.1"/>
    </source>
</evidence>
<feature type="region of interest" description="Disordered" evidence="5">
    <location>
        <begin position="565"/>
        <end position="608"/>
    </location>
</feature>
<evidence type="ECO:0000259" key="7">
    <source>
        <dbReference type="PROSITE" id="PS50002"/>
    </source>
</evidence>
<name>A0A1E4T1T1_9ASCO</name>
<evidence type="ECO:0000259" key="8">
    <source>
        <dbReference type="PROSITE" id="PS50048"/>
    </source>
</evidence>
<dbReference type="PRINTS" id="PR00452">
    <property type="entry name" value="SH3DOMAIN"/>
</dbReference>
<dbReference type="GO" id="GO:0006351">
    <property type="term" value="P:DNA-templated transcription"/>
    <property type="evidence" value="ECO:0007669"/>
    <property type="project" value="InterPro"/>
</dbReference>
<dbReference type="GO" id="GO:0030479">
    <property type="term" value="C:actin cortical patch"/>
    <property type="evidence" value="ECO:0007669"/>
    <property type="project" value="TreeGrafter"/>
</dbReference>
<dbReference type="InterPro" id="IPR001138">
    <property type="entry name" value="Zn2Cys6_DnaBD"/>
</dbReference>
<dbReference type="CDD" id="cd12148">
    <property type="entry name" value="fungal_TF_MHR"/>
    <property type="match status" value="1"/>
</dbReference>
<dbReference type="InterPro" id="IPR046982">
    <property type="entry name" value="BIN3/RVS161-like"/>
</dbReference>
<evidence type="ECO:0000256" key="1">
    <source>
        <dbReference type="ARBA" id="ARBA00022443"/>
    </source>
</evidence>
<gene>
    <name evidence="9" type="ORF">CANARDRAFT_7072</name>
</gene>
<dbReference type="SMART" id="SM00066">
    <property type="entry name" value="GAL4"/>
    <property type="match status" value="1"/>
</dbReference>
<dbReference type="InterPro" id="IPR036028">
    <property type="entry name" value="SH3-like_dom_sf"/>
</dbReference>
<dbReference type="SUPFAM" id="SSF103657">
    <property type="entry name" value="BAR/IMD domain-like"/>
    <property type="match status" value="1"/>
</dbReference>
<feature type="compositionally biased region" description="Polar residues" evidence="5">
    <location>
        <begin position="215"/>
        <end position="231"/>
    </location>
</feature>
<dbReference type="PANTHER" id="PTHR47174:SF1">
    <property type="entry name" value="REDUCED VIABILITY UPON STARVATION PROTEIN 167"/>
    <property type="match status" value="1"/>
</dbReference>
<dbReference type="PROSITE" id="PS50002">
    <property type="entry name" value="SH3"/>
    <property type="match status" value="1"/>
</dbReference>
<sequence>MSDNIPIIPNEKNPVTRPILPNPLQQKQMDLEKDQEKVTSRIVSDDAKERRTKACTRCRRSKVRCMKSGDDQACKRCKAHNLSCVYEYKIASYKIVSSDEPNTFTTNFSNPSQLSVNNTNSGIQKTARGLPAKQAELASEFQMPKKMNSTGVSTASSTGPSLSGLLNPIAASSNSTPIPTPAHTPTPFNLSPSSTLDEPSSEKTRRILTRPDQVASISQHNVSTKSISPSRKNMREESWEDSVESRFSDLDGKLGTILTLLRDQNQQRQTHQQLPSINNQPQLTLPHPGSSQYYYDRPQLTERQYSDEILKGTKRLLDQPSNSGSSKRADLRSSSSSPLSSQSQSQSQSPPPLIESKNVLPSLVRSVAVNSIDQIMTKDEAKELFKYFDSNISPQLFGFNLSHYSVLELWDNCPFLVATVCAIASIHHPLLSHLFKGLDSFIHNLSQQLLFKYPASELEAFNTVLALCFCGFWFQQNQMFTGLALQLAKTMNLNKPSFGKKSGISEKNRLKLWYLLYILDGQQSLVFNRQPLMDSKDQTFVQSRQLLLHAPTANSTATTATILPVSDDSDDLNDENNNAINNKKNNNDKDSQDTITNDQSSNTSKAETYSDMRLVSQVEYNLAVSSVFDGEAWDLLTPASFGLPFKTNLELDKWMVQWTVLLSPFGKNPIWSSKSTLIYYNFAKMHINSSAVRNLHTDGTTFPKLEEYQAANILEDSKMQHTAHNVTSEDSKPESDSDSDSDLSDSDSEEVSDGGMAVEMSPAQSKKVSSELSISAAETVLNIVLNDPDILSALKYVPIHIHIMLYYAALLILNPPAYLEVDNKKSFDDSLASIKLVKKLRVIIIANVPIDQKFSNHLIDAITGMLQNKVTALKRELEACADNDSSIMFDQLNDILNQDDNYLTQSKKSQKIVAWPGIDHSHPNWDDVSKSVVRTPQILKNKFISQERISDPEFDKIVETIKGLDKQFDNLQSSLKKNRVSLSQLLKSCIGIGNIIQEISNPTSNTNEPLTKQQLELYNGVTAYLVKYRSLQPSIETELKMFEERLGAHLKNISKHIKYANKAIKERYFANLDYQKFSEEFKALNEKPDLSLKDHKRKFEVMKKLDDAKGKYELLNNRLKQEIPLFMMIIAKIMAQIFVMMYFATCNIFYMLFETVDSMTEQFNLDLEEERKDKDYHLCKETFHNSFDPVSSKIDKFQIVNFHRISLNKLQEKVMQTGSSYQTCHALYSFTGVEDEDLTFSAGEQIRIIDKSSPGWWKGMKVSDGTVGIFPYNYVQLD</sequence>
<dbReference type="PROSITE" id="PS50048">
    <property type="entry name" value="ZN2_CY6_FUNGAL_2"/>
    <property type="match status" value="1"/>
</dbReference>
<keyword evidence="10" id="KW-1185">Reference proteome</keyword>
<evidence type="ECO:0000313" key="10">
    <source>
        <dbReference type="Proteomes" id="UP000094801"/>
    </source>
</evidence>
<dbReference type="EMBL" id="KV453851">
    <property type="protein sequence ID" value="ODV85694.1"/>
    <property type="molecule type" value="Genomic_DNA"/>
</dbReference>
<feature type="region of interest" description="Disordered" evidence="5">
    <location>
        <begin position="720"/>
        <end position="764"/>
    </location>
</feature>
<dbReference type="SMART" id="SM00326">
    <property type="entry name" value="SH3"/>
    <property type="match status" value="1"/>
</dbReference>
<dbReference type="Gene3D" id="2.30.30.40">
    <property type="entry name" value="SH3 Domains"/>
    <property type="match status" value="1"/>
</dbReference>
<feature type="compositionally biased region" description="Low complexity" evidence="5">
    <location>
        <begin position="575"/>
        <end position="584"/>
    </location>
</feature>
<dbReference type="Pfam" id="PF00018">
    <property type="entry name" value="SH3_1"/>
    <property type="match status" value="1"/>
</dbReference>
<dbReference type="SUPFAM" id="SSF50044">
    <property type="entry name" value="SH3-domain"/>
    <property type="match status" value="1"/>
</dbReference>
<feature type="compositionally biased region" description="Acidic residues" evidence="5">
    <location>
        <begin position="736"/>
        <end position="752"/>
    </location>
</feature>
<dbReference type="GO" id="GO:0043332">
    <property type="term" value="C:mating projection tip"/>
    <property type="evidence" value="ECO:0007669"/>
    <property type="project" value="TreeGrafter"/>
</dbReference>
<keyword evidence="6" id="KW-1133">Transmembrane helix</keyword>
<keyword evidence="6" id="KW-0472">Membrane</keyword>
<feature type="compositionally biased region" description="Polar residues" evidence="5">
    <location>
        <begin position="148"/>
        <end position="161"/>
    </location>
</feature>
<dbReference type="InterPro" id="IPR027267">
    <property type="entry name" value="AH/BAR_dom_sf"/>
</dbReference>
<evidence type="ECO:0000256" key="6">
    <source>
        <dbReference type="SAM" id="Phobius"/>
    </source>
</evidence>
<dbReference type="CDD" id="cd00067">
    <property type="entry name" value="GAL4"/>
    <property type="match status" value="1"/>
</dbReference>
<dbReference type="InterPro" id="IPR001452">
    <property type="entry name" value="SH3_domain"/>
</dbReference>
<evidence type="ECO:0000256" key="3">
    <source>
        <dbReference type="ARBA" id="ARBA00023242"/>
    </source>
</evidence>
<feature type="compositionally biased region" description="Polar residues" evidence="5">
    <location>
        <begin position="188"/>
        <end position="198"/>
    </location>
</feature>
<evidence type="ECO:0008006" key="11">
    <source>
        <dbReference type="Google" id="ProtNLM"/>
    </source>
</evidence>
<dbReference type="GO" id="GO:0000981">
    <property type="term" value="F:DNA-binding transcription factor activity, RNA polymerase II-specific"/>
    <property type="evidence" value="ECO:0007669"/>
    <property type="project" value="InterPro"/>
</dbReference>
<dbReference type="STRING" id="983967.A0A1E4T1T1"/>
<dbReference type="InterPro" id="IPR007219">
    <property type="entry name" value="XnlR_reg_dom"/>
</dbReference>
<organism evidence="9 10">
    <name type="scientific">[Candida] arabinofermentans NRRL YB-2248</name>
    <dbReference type="NCBI Taxonomy" id="983967"/>
    <lineage>
        <taxon>Eukaryota</taxon>
        <taxon>Fungi</taxon>
        <taxon>Dikarya</taxon>
        <taxon>Ascomycota</taxon>
        <taxon>Saccharomycotina</taxon>
        <taxon>Pichiomycetes</taxon>
        <taxon>Pichiales</taxon>
        <taxon>Pichiaceae</taxon>
        <taxon>Ogataea</taxon>
        <taxon>Ogataea/Candida clade</taxon>
    </lineage>
</organism>
<dbReference type="GO" id="GO:0031097">
    <property type="term" value="C:medial cortex"/>
    <property type="evidence" value="ECO:0007669"/>
    <property type="project" value="TreeGrafter"/>
</dbReference>
<dbReference type="AlphaFoldDB" id="A0A1E4T1T1"/>
<keyword evidence="2" id="KW-0479">Metal-binding</keyword>
<dbReference type="Gene3D" id="4.10.240.10">
    <property type="entry name" value="Zn(2)-C6 fungal-type DNA-binding domain"/>
    <property type="match status" value="1"/>
</dbReference>
<evidence type="ECO:0000256" key="2">
    <source>
        <dbReference type="ARBA" id="ARBA00022723"/>
    </source>
</evidence>
<dbReference type="SUPFAM" id="SSF57701">
    <property type="entry name" value="Zn2/Cys6 DNA-binding domain"/>
    <property type="match status" value="1"/>
</dbReference>
<dbReference type="GO" id="GO:0003677">
    <property type="term" value="F:DNA binding"/>
    <property type="evidence" value="ECO:0007669"/>
    <property type="project" value="InterPro"/>
</dbReference>
<dbReference type="GO" id="GO:0097320">
    <property type="term" value="P:plasma membrane tubulation"/>
    <property type="evidence" value="ECO:0007669"/>
    <property type="project" value="TreeGrafter"/>
</dbReference>
<dbReference type="Proteomes" id="UP000094801">
    <property type="component" value="Unassembled WGS sequence"/>
</dbReference>
<dbReference type="GO" id="GO:0051666">
    <property type="term" value="P:actin cortical patch localization"/>
    <property type="evidence" value="ECO:0007669"/>
    <property type="project" value="InterPro"/>
</dbReference>
<dbReference type="Pfam" id="PF04082">
    <property type="entry name" value="Fungal_trans"/>
    <property type="match status" value="1"/>
</dbReference>
<dbReference type="PROSITE" id="PS00463">
    <property type="entry name" value="ZN2_CY6_FUNGAL_1"/>
    <property type="match status" value="1"/>
</dbReference>